<dbReference type="EMBL" id="JALDYZ010000011">
    <property type="protein sequence ID" value="MDI7924043.1"/>
    <property type="molecule type" value="Genomic_DNA"/>
</dbReference>
<protein>
    <submittedName>
        <fullName evidence="2">Uncharacterized protein</fullName>
    </submittedName>
</protein>
<reference evidence="2" key="1">
    <citation type="submission" date="2022-03" db="EMBL/GenBank/DDBJ databases">
        <title>Fererhizobium litorale gen. nov., sp. nov., isolated from sandy sediments of the Sea of Japan seashore.</title>
        <authorList>
            <person name="Romanenko L."/>
            <person name="Kurilenko V."/>
            <person name="Otstavnykh N."/>
            <person name="Svetashev V."/>
            <person name="Tekutyeva L."/>
            <person name="Isaeva M."/>
            <person name="Mikhailov V."/>
        </authorList>
    </citation>
    <scope>NUCLEOTIDE SEQUENCE</scope>
    <source>
        <strain evidence="2">KMM 9576</strain>
    </source>
</reference>
<dbReference type="AlphaFoldDB" id="A0AAE3U527"/>
<accession>A0AAE3U527</accession>
<proteinExistence type="predicted"/>
<evidence type="ECO:0000256" key="1">
    <source>
        <dbReference type="SAM" id="MobiDB-lite"/>
    </source>
</evidence>
<keyword evidence="3" id="KW-1185">Reference proteome</keyword>
<comment type="caution">
    <text evidence="2">The sequence shown here is derived from an EMBL/GenBank/DDBJ whole genome shotgun (WGS) entry which is preliminary data.</text>
</comment>
<dbReference type="Proteomes" id="UP001161580">
    <property type="component" value="Unassembled WGS sequence"/>
</dbReference>
<evidence type="ECO:0000313" key="3">
    <source>
        <dbReference type="Proteomes" id="UP001161580"/>
    </source>
</evidence>
<dbReference type="RefSeq" id="WP_311787326.1">
    <property type="nucleotide sequence ID" value="NZ_JALDYY010000008.1"/>
</dbReference>
<sequence>MHKNIVHHRSAEPGDRTRRQSDQDHAKDCEKELGSMFQTVVDDKAPGKLNCLIALQRGSSFLQQVRMALIILRAVSNGNGLGRQVIKQTFMERGGLVTLRWRMSVHRCREATGDATAPVIDILPDKTDTAGLPFAL</sequence>
<name>A0AAE3U527_9HYPH</name>
<feature type="compositionally biased region" description="Basic and acidic residues" evidence="1">
    <location>
        <begin position="9"/>
        <end position="26"/>
    </location>
</feature>
<gene>
    <name evidence="2" type="ORF">MRS75_18415</name>
</gene>
<feature type="region of interest" description="Disordered" evidence="1">
    <location>
        <begin position="1"/>
        <end position="26"/>
    </location>
</feature>
<evidence type="ECO:0000313" key="2">
    <source>
        <dbReference type="EMBL" id="MDI7924043.1"/>
    </source>
</evidence>
<organism evidence="2 3">
    <name type="scientific">Ferirhizobium litorale</name>
    <dbReference type="NCBI Taxonomy" id="2927786"/>
    <lineage>
        <taxon>Bacteria</taxon>
        <taxon>Pseudomonadati</taxon>
        <taxon>Pseudomonadota</taxon>
        <taxon>Alphaproteobacteria</taxon>
        <taxon>Hyphomicrobiales</taxon>
        <taxon>Rhizobiaceae</taxon>
        <taxon>Ferirhizobium</taxon>
    </lineage>
</organism>